<organism evidence="1 2">
    <name type="scientific">Leishmania martiniquensis</name>
    <dbReference type="NCBI Taxonomy" id="1580590"/>
    <lineage>
        <taxon>Eukaryota</taxon>
        <taxon>Discoba</taxon>
        <taxon>Euglenozoa</taxon>
        <taxon>Kinetoplastea</taxon>
        <taxon>Metakinetoplastina</taxon>
        <taxon>Trypanosomatida</taxon>
        <taxon>Trypanosomatidae</taxon>
        <taxon>Leishmaniinae</taxon>
        <taxon>Leishmania</taxon>
    </lineage>
</organism>
<evidence type="ECO:0000313" key="2">
    <source>
        <dbReference type="Proteomes" id="UP000673552"/>
    </source>
</evidence>
<evidence type="ECO:0000313" key="1">
    <source>
        <dbReference type="EMBL" id="KAG5479015.1"/>
    </source>
</evidence>
<keyword evidence="2" id="KW-1185">Reference proteome</keyword>
<protein>
    <submittedName>
        <fullName evidence="1">Uncharacterized protein</fullName>
    </submittedName>
</protein>
<dbReference type="OrthoDB" id="270452at2759"/>
<sequence length="243" mass="26721">MCAAMSIAQASTPMVNAYVKPQEVRADITHSRFTVSYASRAASLPTSAPVKLSHTRDDIALQKAAVDLHRQAELTAFIAKHEKVSTISEADRRLSIIMLLNSAAKRDLEKGIQAGYPLPVLHFMRHTWVAFIEQAKGFFRSDAGMPFRMELSRNALENTSSLGVWFTGPQISLPLRRYTVQALGADGVPQNIIAVGLLSFAYSTYVMQLRSVSQQSALEGLTRMQEQLGTNSLFLPQLLVAPS</sequence>
<dbReference type="Proteomes" id="UP000673552">
    <property type="component" value="Unassembled WGS sequence"/>
</dbReference>
<gene>
    <name evidence="1" type="ORF">LSCM1_02857</name>
</gene>
<comment type="caution">
    <text evidence="1">The sequence shown here is derived from an EMBL/GenBank/DDBJ whole genome shotgun (WGS) entry which is preliminary data.</text>
</comment>
<dbReference type="AlphaFoldDB" id="A0A836KQH0"/>
<reference evidence="2" key="2">
    <citation type="journal article" date="2021" name="Sci. Data">
        <title>Chromosome-scale genome sequencing, assembly and annotation of six genomes from subfamily Leishmaniinae.</title>
        <authorList>
            <person name="Almutairi H."/>
            <person name="Urbaniak M.D."/>
            <person name="Bates M.D."/>
            <person name="Jariyapan N."/>
            <person name="Kwakye-Nuako G."/>
            <person name="Thomaz Soccol V."/>
            <person name="Al-Salem W.S."/>
            <person name="Dillon R.J."/>
            <person name="Bates P.A."/>
            <person name="Gatherer D."/>
        </authorList>
    </citation>
    <scope>NUCLEOTIDE SEQUENCE [LARGE SCALE GENOMIC DNA]</scope>
</reference>
<dbReference type="RefSeq" id="XP_067178734.1">
    <property type="nucleotide sequence ID" value="XM_067320422.1"/>
</dbReference>
<name>A0A836KQH0_9TRYP</name>
<dbReference type="EMBL" id="JAFEUZ010000022">
    <property type="protein sequence ID" value="KAG5479015.1"/>
    <property type="molecule type" value="Genomic_DNA"/>
</dbReference>
<accession>A0A836KQH0</accession>
<reference evidence="2" key="1">
    <citation type="journal article" date="2021" name="Microbiol. Resour. Announc.">
        <title>LGAAP: Leishmaniinae Genome Assembly and Annotation Pipeline.</title>
        <authorList>
            <person name="Almutairi H."/>
            <person name="Urbaniak M.D."/>
            <person name="Bates M.D."/>
            <person name="Jariyapan N."/>
            <person name="Kwakye-Nuako G."/>
            <person name="Thomaz-Soccol V."/>
            <person name="Al-Salem W.S."/>
            <person name="Dillon R.J."/>
            <person name="Bates P.A."/>
            <person name="Gatherer D."/>
        </authorList>
    </citation>
    <scope>NUCLEOTIDE SEQUENCE [LARGE SCALE GENOMIC DNA]</scope>
</reference>
<dbReference type="KEGG" id="lmat:92512934"/>
<proteinExistence type="predicted"/>
<dbReference type="GeneID" id="92512934"/>